<dbReference type="Pfam" id="PF00271">
    <property type="entry name" value="Helicase_C"/>
    <property type="match status" value="1"/>
</dbReference>
<organism evidence="13 14">
    <name type="scientific">Halocaridina rubra</name>
    <name type="common">Hawaiian red shrimp</name>
    <dbReference type="NCBI Taxonomy" id="373956"/>
    <lineage>
        <taxon>Eukaryota</taxon>
        <taxon>Metazoa</taxon>
        <taxon>Ecdysozoa</taxon>
        <taxon>Arthropoda</taxon>
        <taxon>Crustacea</taxon>
        <taxon>Multicrustacea</taxon>
        <taxon>Malacostraca</taxon>
        <taxon>Eumalacostraca</taxon>
        <taxon>Eucarida</taxon>
        <taxon>Decapoda</taxon>
        <taxon>Pleocyemata</taxon>
        <taxon>Caridea</taxon>
        <taxon>Atyoidea</taxon>
        <taxon>Atyidae</taxon>
        <taxon>Halocaridina</taxon>
    </lineage>
</organism>
<keyword evidence="5 9" id="KW-0694">RNA-binding</keyword>
<dbReference type="SMART" id="SM00487">
    <property type="entry name" value="DEXDc"/>
    <property type="match status" value="1"/>
</dbReference>
<feature type="region of interest" description="Disordered" evidence="10">
    <location>
        <begin position="643"/>
        <end position="688"/>
    </location>
</feature>
<comment type="catalytic activity">
    <reaction evidence="7 9">
        <text>ATP + H2O = ADP + phosphate + H(+)</text>
        <dbReference type="Rhea" id="RHEA:13065"/>
        <dbReference type="ChEBI" id="CHEBI:15377"/>
        <dbReference type="ChEBI" id="CHEBI:15378"/>
        <dbReference type="ChEBI" id="CHEBI:30616"/>
        <dbReference type="ChEBI" id="CHEBI:43474"/>
        <dbReference type="ChEBI" id="CHEBI:456216"/>
        <dbReference type="EC" id="3.6.4.13"/>
    </reaction>
</comment>
<dbReference type="SMART" id="SM01178">
    <property type="entry name" value="DUF4217"/>
    <property type="match status" value="1"/>
</dbReference>
<evidence type="ECO:0000313" key="13">
    <source>
        <dbReference type="EMBL" id="KAK7080379.1"/>
    </source>
</evidence>
<dbReference type="Proteomes" id="UP001381693">
    <property type="component" value="Unassembled WGS sequence"/>
</dbReference>
<evidence type="ECO:0000256" key="3">
    <source>
        <dbReference type="ARBA" id="ARBA00022806"/>
    </source>
</evidence>
<evidence type="ECO:0000313" key="14">
    <source>
        <dbReference type="Proteomes" id="UP001381693"/>
    </source>
</evidence>
<feature type="domain" description="Helicase ATP-binding" evidence="11">
    <location>
        <begin position="193"/>
        <end position="368"/>
    </location>
</feature>
<dbReference type="PANTHER" id="PTHR24031">
    <property type="entry name" value="RNA HELICASE"/>
    <property type="match status" value="1"/>
</dbReference>
<keyword evidence="14" id="KW-1185">Reference proteome</keyword>
<dbReference type="PROSITE" id="PS51194">
    <property type="entry name" value="HELICASE_CTER"/>
    <property type="match status" value="1"/>
</dbReference>
<dbReference type="PROSITE" id="PS00039">
    <property type="entry name" value="DEAD_ATP_HELICASE"/>
    <property type="match status" value="1"/>
</dbReference>
<evidence type="ECO:0000259" key="11">
    <source>
        <dbReference type="PROSITE" id="PS51192"/>
    </source>
</evidence>
<comment type="function">
    <text evidence="9">RNA helicase.</text>
</comment>
<evidence type="ECO:0000256" key="7">
    <source>
        <dbReference type="ARBA" id="ARBA00047984"/>
    </source>
</evidence>
<feature type="compositionally biased region" description="Basic and acidic residues" evidence="10">
    <location>
        <begin position="112"/>
        <end position="125"/>
    </location>
</feature>
<feature type="compositionally biased region" description="Polar residues" evidence="10">
    <location>
        <begin position="53"/>
        <end position="81"/>
    </location>
</feature>
<dbReference type="CDD" id="cd18787">
    <property type="entry name" value="SF2_C_DEAD"/>
    <property type="match status" value="1"/>
</dbReference>
<keyword evidence="3 8" id="KW-0347">Helicase</keyword>
<evidence type="ECO:0000256" key="8">
    <source>
        <dbReference type="RuleBase" id="RU000492"/>
    </source>
</evidence>
<dbReference type="EMBL" id="JAXCGZ010005960">
    <property type="protein sequence ID" value="KAK7080379.1"/>
    <property type="molecule type" value="Genomic_DNA"/>
</dbReference>
<protein>
    <recommendedName>
        <fullName evidence="9">ATP-dependent RNA helicase</fullName>
        <ecNumber evidence="9">3.6.4.13</ecNumber>
    </recommendedName>
</protein>
<sequence length="745" mass="83871">MVGKKRNYVEDDDFKCEKHLEAKPPKKKKKTKNKNEAAAKTKNIDQASKEAQNEVTNGYCKNSIQSNYPTSSKDLSQTHVNGLTAGKELDASKKSTNISSDNQKKKRRKKKTASDGKIDSSEKSHTVNGDSSEVSTKKKKKRKKKNKSSEVTSAKTPSGQPFENLKALVSSETLKAVADMGFLNMTSIQAKAIPPLLEGKDVRGTAKTGSGKTLAFLIPAIERLHSMKFTPADGTGVIIISPTRELSMQTFLVLTKLLKNHSLTSGIIMGGVDQEQENKLLTCGINLLVATPGRLLHHLQNTKEFNIQKLNCLVIDEADRILDVGFEEEMNKIIALLPIKKQTMFFSATKDRKVNLLARLSLSDKPLEVEDRSLKKRATVDGLQQAFVICQTDKKFLILHNFLEQNKKKKIMVFFTTCNAVKFYHGILHALNIKVLHIHGKQKQEKRTSTFHEFCKSDFAILLCTDVAARGWDIPSVDWIVQFDPPEEPKEYIHRVGRTARAGGSGRALLFIREEEQGLLKYLKDQKVTVQRENISWNKNIDLHLRVQKIIKNNNGLKVLGTVALMSYLRAYLDSRHKQIYNIKTIDVNKLARGFGFDTPPTLPKKLQIELGDILPTKEGKSYNKKKDSVGFLTKNVPKAKSTFKPSKISKTKTNSHKTKKEFSAKKNSLKTNKVQRPKNNAERGNMHDLKYDRLKGLKAFKAKDRIFGSPASHRKNSYSKAVQDALKASREFKTEAKSKMKQIK</sequence>
<comment type="caution">
    <text evidence="13">The sequence shown here is derived from an EMBL/GenBank/DDBJ whole genome shotgun (WGS) entry which is preliminary data.</text>
</comment>
<dbReference type="InterPro" id="IPR014001">
    <property type="entry name" value="Helicase_ATP-bd"/>
</dbReference>
<comment type="similarity">
    <text evidence="6">Belongs to the DEAD box helicase family. DDX18/HAS1 subfamily.</text>
</comment>
<keyword evidence="1 8" id="KW-0547">Nucleotide-binding</keyword>
<evidence type="ECO:0000256" key="5">
    <source>
        <dbReference type="ARBA" id="ARBA00022884"/>
    </source>
</evidence>
<feature type="region of interest" description="Disordered" evidence="10">
    <location>
        <begin position="1"/>
        <end position="161"/>
    </location>
</feature>
<feature type="compositionally biased region" description="Polar residues" evidence="10">
    <location>
        <begin position="666"/>
        <end position="679"/>
    </location>
</feature>
<dbReference type="AlphaFoldDB" id="A0AAN9AAD8"/>
<accession>A0AAN9AAD8</accession>
<feature type="compositionally biased region" description="Basic and acidic residues" evidence="10">
    <location>
        <begin position="33"/>
        <end position="52"/>
    </location>
</feature>
<proteinExistence type="inferred from homology"/>
<feature type="compositionally biased region" description="Basic residues" evidence="10">
    <location>
        <begin position="648"/>
        <end position="660"/>
    </location>
</feature>
<evidence type="ECO:0000256" key="4">
    <source>
        <dbReference type="ARBA" id="ARBA00022840"/>
    </source>
</evidence>
<dbReference type="InterPro" id="IPR025313">
    <property type="entry name" value="SPB4-like_CTE"/>
</dbReference>
<evidence type="ECO:0000256" key="2">
    <source>
        <dbReference type="ARBA" id="ARBA00022801"/>
    </source>
</evidence>
<dbReference type="PROSITE" id="PS51192">
    <property type="entry name" value="HELICASE_ATP_BIND_1"/>
    <property type="match status" value="1"/>
</dbReference>
<dbReference type="Pfam" id="PF13959">
    <property type="entry name" value="CTE_SPB4"/>
    <property type="match status" value="1"/>
</dbReference>
<dbReference type="GO" id="GO:0003723">
    <property type="term" value="F:RNA binding"/>
    <property type="evidence" value="ECO:0007669"/>
    <property type="project" value="UniProtKB-UniRule"/>
</dbReference>
<feature type="compositionally biased region" description="Basic residues" evidence="10">
    <location>
        <begin position="137"/>
        <end position="146"/>
    </location>
</feature>
<evidence type="ECO:0000256" key="10">
    <source>
        <dbReference type="SAM" id="MobiDB-lite"/>
    </source>
</evidence>
<dbReference type="GO" id="GO:0016787">
    <property type="term" value="F:hydrolase activity"/>
    <property type="evidence" value="ECO:0007669"/>
    <property type="project" value="UniProtKB-KW"/>
</dbReference>
<dbReference type="InterPro" id="IPR000629">
    <property type="entry name" value="RNA-helicase_DEAD-box_CS"/>
</dbReference>
<dbReference type="GO" id="GO:0003724">
    <property type="term" value="F:RNA helicase activity"/>
    <property type="evidence" value="ECO:0007669"/>
    <property type="project" value="UniProtKB-EC"/>
</dbReference>
<reference evidence="13 14" key="1">
    <citation type="submission" date="2023-11" db="EMBL/GenBank/DDBJ databases">
        <title>Halocaridina rubra genome assembly.</title>
        <authorList>
            <person name="Smith C."/>
        </authorList>
    </citation>
    <scope>NUCLEOTIDE SEQUENCE [LARGE SCALE GENOMIC DNA]</scope>
    <source>
        <strain evidence="13">EP-1</strain>
        <tissue evidence="13">Whole</tissue>
    </source>
</reference>
<dbReference type="SUPFAM" id="SSF52540">
    <property type="entry name" value="P-loop containing nucleoside triphosphate hydrolases"/>
    <property type="match status" value="1"/>
</dbReference>
<comment type="domain">
    <text evidence="9">The Q motif is unique to and characteristic of the DEAD box family of RNA helicases and controls ATP binding and hydrolysis.</text>
</comment>
<dbReference type="InterPro" id="IPR011545">
    <property type="entry name" value="DEAD/DEAH_box_helicase_dom"/>
</dbReference>
<gene>
    <name evidence="13" type="primary">DDX18_2</name>
    <name evidence="13" type="ORF">SK128_018366</name>
</gene>
<feature type="compositionally biased region" description="Basic and acidic residues" evidence="10">
    <location>
        <begin position="15"/>
        <end position="24"/>
    </location>
</feature>
<evidence type="ECO:0000256" key="6">
    <source>
        <dbReference type="ARBA" id="ARBA00024357"/>
    </source>
</evidence>
<name>A0AAN9AAD8_HALRR</name>
<feature type="domain" description="Helicase C-terminal" evidence="12">
    <location>
        <begin position="382"/>
        <end position="549"/>
    </location>
</feature>
<evidence type="ECO:0000256" key="9">
    <source>
        <dbReference type="RuleBase" id="RU365068"/>
    </source>
</evidence>
<evidence type="ECO:0000256" key="1">
    <source>
        <dbReference type="ARBA" id="ARBA00022741"/>
    </source>
</evidence>
<dbReference type="InterPro" id="IPR001650">
    <property type="entry name" value="Helicase_C-like"/>
</dbReference>
<keyword evidence="4 8" id="KW-0067">ATP-binding</keyword>
<dbReference type="FunFam" id="3.40.50.300:FF:000379">
    <property type="entry name" value="RNA helicase"/>
    <property type="match status" value="1"/>
</dbReference>
<evidence type="ECO:0000259" key="12">
    <source>
        <dbReference type="PROSITE" id="PS51194"/>
    </source>
</evidence>
<dbReference type="Pfam" id="PF00270">
    <property type="entry name" value="DEAD"/>
    <property type="match status" value="1"/>
</dbReference>
<dbReference type="Gene3D" id="3.40.50.300">
    <property type="entry name" value="P-loop containing nucleotide triphosphate hydrolases"/>
    <property type="match status" value="2"/>
</dbReference>
<dbReference type="EC" id="3.6.4.13" evidence="9"/>
<dbReference type="GO" id="GO:0005524">
    <property type="term" value="F:ATP binding"/>
    <property type="evidence" value="ECO:0007669"/>
    <property type="project" value="UniProtKB-UniRule"/>
</dbReference>
<dbReference type="InterPro" id="IPR027417">
    <property type="entry name" value="P-loop_NTPase"/>
</dbReference>
<keyword evidence="2 8" id="KW-0378">Hydrolase</keyword>
<feature type="compositionally biased region" description="Polar residues" evidence="10">
    <location>
        <begin position="150"/>
        <end position="161"/>
    </location>
</feature>
<dbReference type="SMART" id="SM00490">
    <property type="entry name" value="HELICc"/>
    <property type="match status" value="1"/>
</dbReference>